<dbReference type="Proteomes" id="UP000266183">
    <property type="component" value="Chromosome"/>
</dbReference>
<dbReference type="AlphaFoldDB" id="A0A385SSB7"/>
<keyword evidence="2" id="KW-1185">Reference proteome</keyword>
<reference evidence="2" key="1">
    <citation type="submission" date="2018-09" db="EMBL/GenBank/DDBJ databases">
        <title>Chryseolinea sp. KIS68-18 isolated from soil.</title>
        <authorList>
            <person name="Weon H.-Y."/>
            <person name="Kwon S.-W."/>
            <person name="Lee S.A."/>
        </authorList>
    </citation>
    <scope>NUCLEOTIDE SEQUENCE [LARGE SCALE GENOMIC DNA]</scope>
    <source>
        <strain evidence="2">KIS68-18</strain>
    </source>
</reference>
<dbReference type="KEGG" id="chk:D4L85_30785"/>
<accession>A0A385SSB7</accession>
<sequence length="345" mass="37328">MVFLALGCQENQNGDLFKDTSKSKETIILHKFNGANARTTETGINCGETHILPLLANDLVVGSVEITVDQTNITLHYDLTGMEWFLYDFRVFAGDCNSIPPFSDYPYFESFPQSPEVREFTLVIPLKDLPECGCIDEIVTVSRYNPSTSQLELLTTTLNKEYCSCSEPDDKNLRTQTPGGWGAPPNGNNPGTYLHKNFGAAFPAGLVVGCNYTITFTSAQAITDGLPSGGTPSVLTKSYLNPTEKPKDSNNPKNTLAMHVVALKLSVTFDAWDEDFGASSTKLANSVVTSGDFKGWTVAQVLAEAEKVLGGCASSYTASQMTTVLDAINSCYVDGKANTGFLKNQ</sequence>
<gene>
    <name evidence="1" type="ORF">D4L85_30785</name>
</gene>
<name>A0A385SSB7_9BACT</name>
<evidence type="ECO:0000313" key="2">
    <source>
        <dbReference type="Proteomes" id="UP000266183"/>
    </source>
</evidence>
<organism evidence="1 2">
    <name type="scientific">Chryseolinea soli</name>
    <dbReference type="NCBI Taxonomy" id="2321403"/>
    <lineage>
        <taxon>Bacteria</taxon>
        <taxon>Pseudomonadati</taxon>
        <taxon>Bacteroidota</taxon>
        <taxon>Cytophagia</taxon>
        <taxon>Cytophagales</taxon>
        <taxon>Fulvivirgaceae</taxon>
        <taxon>Chryseolinea</taxon>
    </lineage>
</organism>
<dbReference type="EMBL" id="CP032382">
    <property type="protein sequence ID" value="AYB34703.1"/>
    <property type="molecule type" value="Genomic_DNA"/>
</dbReference>
<proteinExistence type="predicted"/>
<protein>
    <submittedName>
        <fullName evidence="1">Uncharacterized protein</fullName>
    </submittedName>
</protein>
<evidence type="ECO:0000313" key="1">
    <source>
        <dbReference type="EMBL" id="AYB34703.1"/>
    </source>
</evidence>